<comment type="catalytic activity">
    <reaction evidence="16">
        <text>a 5'-end (N(2),N(7)-dimethyl 5'-triphosphoguanosine)-ribonucleoside in snRNA + S-adenosyl-L-methionine = a 5'-end (N(2),N(2),N(7)-trimethyl 5'-triphosphoguanosine)-ribonucleoside in snRNA + S-adenosyl-L-homocysteine + H(+)</text>
        <dbReference type="Rhea" id="RHEA:78479"/>
        <dbReference type="Rhea" id="RHEA-COMP:19087"/>
        <dbReference type="Rhea" id="RHEA-COMP:19089"/>
        <dbReference type="ChEBI" id="CHEBI:15378"/>
        <dbReference type="ChEBI" id="CHEBI:57856"/>
        <dbReference type="ChEBI" id="CHEBI:59789"/>
        <dbReference type="ChEBI" id="CHEBI:167623"/>
        <dbReference type="ChEBI" id="CHEBI:172880"/>
    </reaction>
    <physiologicalReaction direction="left-to-right" evidence="16">
        <dbReference type="Rhea" id="RHEA:78480"/>
    </physiologicalReaction>
</comment>
<dbReference type="Gene3D" id="3.40.50.150">
    <property type="entry name" value="Vaccinia Virus protein VP39"/>
    <property type="match status" value="1"/>
</dbReference>
<sequence length="727" mass="82926">MNENQWYVLAVIKLKKQNLSEETRCLCTRVFIRRKEEKCQASDDNIEEFLNTSTAEKFDTEYEKVSSSSTIHSILSTSELDNSDVSSVKKSVESNDNGAHSIVLNNEDVISEWQKFWSLNGEKLIWQSWITKYSVYINPEYLNYAEEISTKSCNNGKPEIRRCQPNKFTYQKENLTFAQCEFSESDDLSNDVSEGWNPFSPSAVDTDTEVEQLLGPCSSYTSGSLRTVDSMTNVTRRTVSSIDFNKSPDDSFSSVSSVDSSLSSTSSEHCDGDNEHHWNILWKNHYEEEYHLQYNQFLTTKEISSNLCKIEVSQTTDIFETNSQQPVASETTTDVDEIDEYDEQPNEETLQMIALGLPVSFGKSQNENTHNSGNNERLKTKASDFNSSRNKTIAAFNLLGIRFCEKAEQFMAGEIDYKMKNIRSQNRQLRLLDAKRPRHTYFDEDGNSILENTEESKEVHNEIIPSDCSDNEESSGDEDITTIEQIPTRVTNEDETDNQKEISKRRKRKRKMVTYPPEIRDSAKLKKYWMRRFSLFSRFDEGVKLDKESWYSVTPEIVAKHTAQRCKTDVIIDAFCGAGGNTIQFALTCKKVIAVDIDPIKIELARNNAKVYGVVDKIEFIVGDFMTLASNLKADVVFMSPPWGGPSYSNRLVYDLEKMLQPSPFSKLMEAANTISKNVAVFLPKNSNTFDAVKQAGENGLIEIEQNFVSRNLIAITVYYNDLIKQT</sequence>
<dbReference type="PANTHER" id="PTHR14741">
    <property type="entry name" value="S-ADENOSYLMETHIONINE-DEPENDENT METHYLTRANSFERASE RELATED"/>
    <property type="match status" value="1"/>
</dbReference>
<keyword evidence="6" id="KW-0597">Phosphoprotein</keyword>
<evidence type="ECO:0000256" key="20">
    <source>
        <dbReference type="ARBA" id="ARBA00064494"/>
    </source>
</evidence>
<dbReference type="Proteomes" id="UP001516400">
    <property type="component" value="Unassembled WGS sequence"/>
</dbReference>
<keyword evidence="8" id="KW-0808">Transferase</keyword>
<dbReference type="CDD" id="cd02440">
    <property type="entry name" value="AdoMet_MTases"/>
    <property type="match status" value="1"/>
</dbReference>
<organism evidence="24 25">
    <name type="scientific">Cryptolaemus montrouzieri</name>
    <dbReference type="NCBI Taxonomy" id="559131"/>
    <lineage>
        <taxon>Eukaryota</taxon>
        <taxon>Metazoa</taxon>
        <taxon>Ecdysozoa</taxon>
        <taxon>Arthropoda</taxon>
        <taxon>Hexapoda</taxon>
        <taxon>Insecta</taxon>
        <taxon>Pterygota</taxon>
        <taxon>Neoptera</taxon>
        <taxon>Endopterygota</taxon>
        <taxon>Coleoptera</taxon>
        <taxon>Polyphaga</taxon>
        <taxon>Cucujiformia</taxon>
        <taxon>Coccinelloidea</taxon>
        <taxon>Coccinellidae</taxon>
        <taxon>Scymninae</taxon>
        <taxon>Scymnini</taxon>
        <taxon>Cryptolaemus</taxon>
    </lineage>
</organism>
<dbReference type="Pfam" id="PF09445">
    <property type="entry name" value="Methyltransf_15"/>
    <property type="match status" value="1"/>
</dbReference>
<evidence type="ECO:0000256" key="11">
    <source>
        <dbReference type="ARBA" id="ARBA00023163"/>
    </source>
</evidence>
<keyword evidence="7" id="KW-0489">Methyltransferase</keyword>
<evidence type="ECO:0000256" key="19">
    <source>
        <dbReference type="ARBA" id="ARBA00057179"/>
    </source>
</evidence>
<evidence type="ECO:0000256" key="5">
    <source>
        <dbReference type="ARBA" id="ARBA00022490"/>
    </source>
</evidence>
<evidence type="ECO:0000256" key="9">
    <source>
        <dbReference type="ARBA" id="ARBA00022691"/>
    </source>
</evidence>
<gene>
    <name evidence="24" type="ORF">HHI36_018867</name>
</gene>
<dbReference type="GO" id="GO:0005730">
    <property type="term" value="C:nucleolus"/>
    <property type="evidence" value="ECO:0007669"/>
    <property type="project" value="UniProtKB-SubCell"/>
</dbReference>
<comment type="function">
    <text evidence="19">Catalyzes the 2 serial methylation steps for the conversion of the 7-monomethylguanosine (m(7)G) caps of snRNAs and snoRNAs to a 2,2,7-trimethylguanosine (m(2,2,7)G) cap structure. The enzyme is specific for guanine, and N7 methylation must precede N2 methylation. Hypermethylation of the m7G cap of U snRNAs leads to their concentration in nuclear foci, their colocalization with coilin and the formation of canonical Cajal bodies (CBs). Plays a role in transcriptional regulation.</text>
</comment>
<evidence type="ECO:0000256" key="14">
    <source>
        <dbReference type="ARBA" id="ARBA00047418"/>
    </source>
</evidence>
<dbReference type="EMBL" id="JABFTP020000165">
    <property type="protein sequence ID" value="KAL3284719.1"/>
    <property type="molecule type" value="Genomic_DNA"/>
</dbReference>
<keyword evidence="11" id="KW-0804">Transcription</keyword>
<feature type="compositionally biased region" description="Acidic residues" evidence="23">
    <location>
        <begin position="469"/>
        <end position="478"/>
    </location>
</feature>
<evidence type="ECO:0000256" key="3">
    <source>
        <dbReference type="ARBA" id="ARBA00004604"/>
    </source>
</evidence>
<feature type="region of interest" description="Disordered" evidence="23">
    <location>
        <begin position="491"/>
        <end position="511"/>
    </location>
</feature>
<evidence type="ECO:0000256" key="13">
    <source>
        <dbReference type="ARBA" id="ARBA00025783"/>
    </source>
</evidence>
<dbReference type="SUPFAM" id="SSF53335">
    <property type="entry name" value="S-adenosyl-L-methionine-dependent methyltransferases"/>
    <property type="match status" value="1"/>
</dbReference>
<protein>
    <recommendedName>
        <fullName evidence="4">Trimethylguanosine synthase</fullName>
    </recommendedName>
    <alternativeName>
        <fullName evidence="18">Cap-specific guanine-N(2) methyltransferase</fullName>
    </alternativeName>
    <alternativeName>
        <fullName evidence="21">Nuclear receptor coactivator 6-interacting protein</fullName>
    </alternativeName>
    <alternativeName>
        <fullName evidence="22">PRIP-interacting protein with methyltransferase motif</fullName>
    </alternativeName>
</protein>
<evidence type="ECO:0000256" key="18">
    <source>
        <dbReference type="ARBA" id="ARBA00049790"/>
    </source>
</evidence>
<comment type="similarity">
    <text evidence="13">Belongs to the methyltransferase superfamily. Trimethylguanosine synthase family.</text>
</comment>
<evidence type="ECO:0000256" key="22">
    <source>
        <dbReference type="ARBA" id="ARBA00081504"/>
    </source>
</evidence>
<comment type="subunit">
    <text evidence="20">May form homooligomers. Interacts with CREBBP/CBP, EED/WAIT1, EP300/P300, NCOA6/PRIP, PPARBP/PBP and SMN.</text>
</comment>
<name>A0ABD2P1A7_9CUCU</name>
<dbReference type="FunFam" id="3.40.50.150:FF:000066">
    <property type="entry name" value="Trimethylguanosine synthase 1"/>
    <property type="match status" value="1"/>
</dbReference>
<comment type="catalytic activity">
    <reaction evidence="17">
        <text>a 5'-end (N(7)-methyl 5'-triphosphoguanosine)-ribonucleoside in snRNA + S-adenosyl-L-methionine = a 5'-end (N(2),N(7)-dimethyl 5'-triphosphoguanosine)-ribonucleoside in snRNA + S-adenosyl-L-homocysteine + H(+)</text>
        <dbReference type="Rhea" id="RHEA:78471"/>
        <dbReference type="Rhea" id="RHEA-COMP:19085"/>
        <dbReference type="Rhea" id="RHEA-COMP:19087"/>
        <dbReference type="ChEBI" id="CHEBI:15378"/>
        <dbReference type="ChEBI" id="CHEBI:57856"/>
        <dbReference type="ChEBI" id="CHEBI:59789"/>
        <dbReference type="ChEBI" id="CHEBI:156461"/>
        <dbReference type="ChEBI" id="CHEBI:172880"/>
    </reaction>
    <physiologicalReaction direction="left-to-right" evidence="17">
        <dbReference type="Rhea" id="RHEA:78472"/>
    </physiologicalReaction>
</comment>
<evidence type="ECO:0000256" key="12">
    <source>
        <dbReference type="ARBA" id="ARBA00023242"/>
    </source>
</evidence>
<evidence type="ECO:0000256" key="10">
    <source>
        <dbReference type="ARBA" id="ARBA00023015"/>
    </source>
</evidence>
<evidence type="ECO:0000256" key="15">
    <source>
        <dbReference type="ARBA" id="ARBA00048740"/>
    </source>
</evidence>
<evidence type="ECO:0000256" key="21">
    <source>
        <dbReference type="ARBA" id="ARBA00079339"/>
    </source>
</evidence>
<dbReference type="AlphaFoldDB" id="A0ABD2P1A7"/>
<evidence type="ECO:0000256" key="2">
    <source>
        <dbReference type="ARBA" id="ARBA00004496"/>
    </source>
</evidence>
<accession>A0ABD2P1A7</accession>
<proteinExistence type="inferred from homology"/>
<evidence type="ECO:0000256" key="4">
    <source>
        <dbReference type="ARBA" id="ARBA00018517"/>
    </source>
</evidence>
<evidence type="ECO:0000256" key="1">
    <source>
        <dbReference type="ARBA" id="ARBA00004408"/>
    </source>
</evidence>
<comment type="catalytic activity">
    <reaction evidence="15">
        <text>a 5'-end (N(7)-methyl 5'-triphosphoguanosine)-ribonucleoside in snoRNA + S-adenosyl-L-methionine = a 5'-end (N(2),N(7)-dimethyl 5'-triphosphoguanosine)-ribonucleoside in snoRNA + S-adenosyl-L-homocysteine + H(+)</text>
        <dbReference type="Rhea" id="RHEA:78475"/>
        <dbReference type="Rhea" id="RHEA-COMP:19086"/>
        <dbReference type="Rhea" id="RHEA-COMP:19088"/>
        <dbReference type="ChEBI" id="CHEBI:15378"/>
        <dbReference type="ChEBI" id="CHEBI:57856"/>
        <dbReference type="ChEBI" id="CHEBI:59789"/>
        <dbReference type="ChEBI" id="CHEBI:156461"/>
        <dbReference type="ChEBI" id="CHEBI:172880"/>
    </reaction>
    <physiologicalReaction direction="left-to-right" evidence="15">
        <dbReference type="Rhea" id="RHEA:78476"/>
    </physiologicalReaction>
</comment>
<dbReference type="GO" id="GO:0015030">
    <property type="term" value="C:Cajal body"/>
    <property type="evidence" value="ECO:0007669"/>
    <property type="project" value="UniProtKB-SubCell"/>
</dbReference>
<feature type="region of interest" description="Disordered" evidence="23">
    <location>
        <begin position="454"/>
        <end position="478"/>
    </location>
</feature>
<evidence type="ECO:0000313" key="24">
    <source>
        <dbReference type="EMBL" id="KAL3284719.1"/>
    </source>
</evidence>
<keyword evidence="12" id="KW-0539">Nucleus</keyword>
<keyword evidence="10" id="KW-0805">Transcription regulation</keyword>
<dbReference type="GO" id="GO:0008168">
    <property type="term" value="F:methyltransferase activity"/>
    <property type="evidence" value="ECO:0007669"/>
    <property type="project" value="UniProtKB-KW"/>
</dbReference>
<keyword evidence="5" id="KW-0963">Cytoplasm</keyword>
<evidence type="ECO:0000256" key="17">
    <source>
        <dbReference type="ARBA" id="ARBA00049075"/>
    </source>
</evidence>
<comment type="subcellular location">
    <subcellularLocation>
        <location evidence="2">Cytoplasm</location>
    </subcellularLocation>
    <subcellularLocation>
        <location evidence="1">Nucleus</location>
        <location evidence="1">Cajal body</location>
    </subcellularLocation>
    <subcellularLocation>
        <location evidence="3">Nucleus</location>
        <location evidence="3">Nucleolus</location>
    </subcellularLocation>
</comment>
<evidence type="ECO:0000256" key="7">
    <source>
        <dbReference type="ARBA" id="ARBA00022603"/>
    </source>
</evidence>
<dbReference type="InterPro" id="IPR029063">
    <property type="entry name" value="SAM-dependent_MTases_sf"/>
</dbReference>
<dbReference type="InterPro" id="IPR019012">
    <property type="entry name" value="RNA_cap_Gua-N2-MeTrfase"/>
</dbReference>
<dbReference type="GO" id="GO:0032259">
    <property type="term" value="P:methylation"/>
    <property type="evidence" value="ECO:0007669"/>
    <property type="project" value="UniProtKB-KW"/>
</dbReference>
<reference evidence="24 25" key="1">
    <citation type="journal article" date="2021" name="BMC Biol.">
        <title>Horizontally acquired antibacterial genes associated with adaptive radiation of ladybird beetles.</title>
        <authorList>
            <person name="Li H.S."/>
            <person name="Tang X.F."/>
            <person name="Huang Y.H."/>
            <person name="Xu Z.Y."/>
            <person name="Chen M.L."/>
            <person name="Du X.Y."/>
            <person name="Qiu B.Y."/>
            <person name="Chen P.T."/>
            <person name="Zhang W."/>
            <person name="Slipinski A."/>
            <person name="Escalona H.E."/>
            <person name="Waterhouse R.M."/>
            <person name="Zwick A."/>
            <person name="Pang H."/>
        </authorList>
    </citation>
    <scope>NUCLEOTIDE SEQUENCE [LARGE SCALE GENOMIC DNA]</scope>
    <source>
        <strain evidence="24">SYSU2018</strain>
    </source>
</reference>
<comment type="caution">
    <text evidence="24">The sequence shown here is derived from an EMBL/GenBank/DDBJ whole genome shotgun (WGS) entry which is preliminary data.</text>
</comment>
<dbReference type="GO" id="GO:0005737">
    <property type="term" value="C:cytoplasm"/>
    <property type="evidence" value="ECO:0007669"/>
    <property type="project" value="UniProtKB-SubCell"/>
</dbReference>
<evidence type="ECO:0000313" key="25">
    <source>
        <dbReference type="Proteomes" id="UP001516400"/>
    </source>
</evidence>
<evidence type="ECO:0000256" key="8">
    <source>
        <dbReference type="ARBA" id="ARBA00022679"/>
    </source>
</evidence>
<evidence type="ECO:0000256" key="23">
    <source>
        <dbReference type="SAM" id="MobiDB-lite"/>
    </source>
</evidence>
<keyword evidence="9" id="KW-0949">S-adenosyl-L-methionine</keyword>
<dbReference type="PANTHER" id="PTHR14741:SF32">
    <property type="entry name" value="TRIMETHYLGUANOSINE SYNTHASE"/>
    <property type="match status" value="1"/>
</dbReference>
<evidence type="ECO:0000256" key="6">
    <source>
        <dbReference type="ARBA" id="ARBA00022553"/>
    </source>
</evidence>
<evidence type="ECO:0000256" key="16">
    <source>
        <dbReference type="ARBA" id="ARBA00048763"/>
    </source>
</evidence>
<keyword evidence="25" id="KW-1185">Reference proteome</keyword>
<comment type="catalytic activity">
    <reaction evidence="14">
        <text>a 5'-end (N(2),N(7)-dimethyl 5'-triphosphoguanosine)-ribonucleoside in snoRNA + S-adenosyl-L-methionine = a 5'-end (N(2),N(2),N(7)-trimethyl 5'-triphosphoguanosine)-ribonucleoside in snoRNA + S-adenosyl-L-homocysteine + H(+)</text>
        <dbReference type="Rhea" id="RHEA:78507"/>
        <dbReference type="Rhea" id="RHEA-COMP:19088"/>
        <dbReference type="Rhea" id="RHEA-COMP:19090"/>
        <dbReference type="ChEBI" id="CHEBI:15378"/>
        <dbReference type="ChEBI" id="CHEBI:57856"/>
        <dbReference type="ChEBI" id="CHEBI:59789"/>
        <dbReference type="ChEBI" id="CHEBI:167623"/>
        <dbReference type="ChEBI" id="CHEBI:172880"/>
    </reaction>
    <physiologicalReaction direction="left-to-right" evidence="14">
        <dbReference type="Rhea" id="RHEA:78508"/>
    </physiologicalReaction>
</comment>